<evidence type="ECO:0000256" key="3">
    <source>
        <dbReference type="ARBA" id="ARBA00022723"/>
    </source>
</evidence>
<dbReference type="GO" id="GO:0020037">
    <property type="term" value="F:heme binding"/>
    <property type="evidence" value="ECO:0007669"/>
    <property type="project" value="InterPro"/>
</dbReference>
<keyword evidence="7" id="KW-0472">Membrane</keyword>
<dbReference type="PROSITE" id="PS00086">
    <property type="entry name" value="CYTOCHROME_P450"/>
    <property type="match status" value="1"/>
</dbReference>
<feature type="transmembrane region" description="Helical" evidence="7">
    <location>
        <begin position="12"/>
        <end position="35"/>
    </location>
</feature>
<sequence length="509" mass="57991">MLKALNIDKLQATAVVCSILIAFWGFRLAHSIFILRKVPGPAAARFTNLWRVSFVWSGKAHIKYRKLHEKYGPIVRTGPNVLDISDPSAIPTIYGIKSKYLKSDFYITLSASYEDEVMDSLFSTRDPEYHRNLKRPVTQKYSMTSIRALEHLVDPCNTIFTDAMLDLSGQVVDLGAWLQWYAFDAIGAITFSKRFGFMEERRDINSVIAGIEGGLHYAGIIGQVPVLHQFLLGSRTFRKFQEKLMPNAPNPIKTYDKESSSESEKRSDFLAYLQQQERGLEPQMSTREMMNHLLNNLYARTHQLSTSILAGSDTTAISLRAVFYYVMRDQRIYETLQREIDEADQAGKLSEYITYAESLELEYLQLCIKEAMRMHPGVSYPLERIVPEGGAELCGIHVPAGTTVGVNAATVHRSREVFGQDADEFRPERWSGDPEKTKEMERNLLTFGAGVRTCIGKNISIMEMGKLVPQVLRQFDIEWASSEREWTVTTYWFAKQTGLLVRMKPRCRG</sequence>
<dbReference type="GeneID" id="54456939"/>
<name>A0A6A6Y6U0_9PEZI</name>
<dbReference type="CDD" id="cd11060">
    <property type="entry name" value="CYP57A1-like"/>
    <property type="match status" value="1"/>
</dbReference>
<dbReference type="FunFam" id="1.10.630.10:FF:000050">
    <property type="entry name" value="Cytochrome P450 monooxygenase"/>
    <property type="match status" value="1"/>
</dbReference>
<comment type="cofactor">
    <cofactor evidence="1 5">
        <name>heme</name>
        <dbReference type="ChEBI" id="CHEBI:30413"/>
    </cofactor>
</comment>
<dbReference type="Proteomes" id="UP000504636">
    <property type="component" value="Unplaced"/>
</dbReference>
<dbReference type="EMBL" id="MU003712">
    <property type="protein sequence ID" value="KAF2804541.1"/>
    <property type="molecule type" value="Genomic_DNA"/>
</dbReference>
<keyword evidence="6" id="KW-0560">Oxidoreductase</keyword>
<keyword evidence="9" id="KW-1185">Reference proteome</keyword>
<keyword evidence="5 6" id="KW-0349">Heme</keyword>
<evidence type="ECO:0000313" key="9">
    <source>
        <dbReference type="Proteomes" id="UP000504636"/>
    </source>
</evidence>
<reference evidence="8 10" key="1">
    <citation type="journal article" date="2020" name="Stud. Mycol.">
        <title>101 Dothideomycetes genomes: a test case for predicting lifestyles and emergence of pathogens.</title>
        <authorList>
            <person name="Haridas S."/>
            <person name="Albert R."/>
            <person name="Binder M."/>
            <person name="Bloem J."/>
            <person name="Labutti K."/>
            <person name="Salamov A."/>
            <person name="Andreopoulos B."/>
            <person name="Baker S."/>
            <person name="Barry K."/>
            <person name="Bills G."/>
            <person name="Bluhm B."/>
            <person name="Cannon C."/>
            <person name="Castanera R."/>
            <person name="Culley D."/>
            <person name="Daum C."/>
            <person name="Ezra D."/>
            <person name="Gonzalez J."/>
            <person name="Henrissat B."/>
            <person name="Kuo A."/>
            <person name="Liang C."/>
            <person name="Lipzen A."/>
            <person name="Lutzoni F."/>
            <person name="Magnuson J."/>
            <person name="Mondo S."/>
            <person name="Nolan M."/>
            <person name="Ohm R."/>
            <person name="Pangilinan J."/>
            <person name="Park H.-J."/>
            <person name="Ramirez L."/>
            <person name="Alfaro M."/>
            <person name="Sun H."/>
            <person name="Tritt A."/>
            <person name="Yoshinaga Y."/>
            <person name="Zwiers L.-H."/>
            <person name="Turgeon B."/>
            <person name="Goodwin S."/>
            <person name="Spatafora J."/>
            <person name="Crous P."/>
            <person name="Grigoriev I."/>
        </authorList>
    </citation>
    <scope>NUCLEOTIDE SEQUENCE</scope>
    <source>
        <strain evidence="8 10">CBS 304.34</strain>
    </source>
</reference>
<evidence type="ECO:0000313" key="8">
    <source>
        <dbReference type="EMBL" id="KAF2804541.1"/>
    </source>
</evidence>
<accession>A0A6A6Y6U0</accession>
<dbReference type="Pfam" id="PF00067">
    <property type="entry name" value="p450"/>
    <property type="match status" value="1"/>
</dbReference>
<dbReference type="PANTHER" id="PTHR24305">
    <property type="entry name" value="CYTOCHROME P450"/>
    <property type="match status" value="1"/>
</dbReference>
<evidence type="ECO:0000256" key="2">
    <source>
        <dbReference type="ARBA" id="ARBA00010617"/>
    </source>
</evidence>
<reference evidence="10" key="2">
    <citation type="submission" date="2020-04" db="EMBL/GenBank/DDBJ databases">
        <authorList>
            <consortium name="NCBI Genome Project"/>
        </authorList>
    </citation>
    <scope>NUCLEOTIDE SEQUENCE</scope>
    <source>
        <strain evidence="10">CBS 304.34</strain>
    </source>
</reference>
<dbReference type="PANTHER" id="PTHR24305:SF232">
    <property type="entry name" value="P450, PUTATIVE (EUROFUNG)-RELATED"/>
    <property type="match status" value="1"/>
</dbReference>
<keyword evidence="3 5" id="KW-0479">Metal-binding</keyword>
<dbReference type="AlphaFoldDB" id="A0A6A6Y6U0"/>
<dbReference type="OrthoDB" id="3934656at2759"/>
<evidence type="ECO:0000256" key="5">
    <source>
        <dbReference type="PIRSR" id="PIRSR602401-1"/>
    </source>
</evidence>
<keyword evidence="7" id="KW-0812">Transmembrane</keyword>
<evidence type="ECO:0000256" key="1">
    <source>
        <dbReference type="ARBA" id="ARBA00001971"/>
    </source>
</evidence>
<dbReference type="GO" id="GO:0004497">
    <property type="term" value="F:monooxygenase activity"/>
    <property type="evidence" value="ECO:0007669"/>
    <property type="project" value="UniProtKB-KW"/>
</dbReference>
<keyword evidence="6" id="KW-0503">Monooxygenase</keyword>
<dbReference type="SUPFAM" id="SSF48264">
    <property type="entry name" value="Cytochrome P450"/>
    <property type="match status" value="1"/>
</dbReference>
<dbReference type="PRINTS" id="PR00385">
    <property type="entry name" value="P450"/>
</dbReference>
<dbReference type="Gene3D" id="1.10.630.10">
    <property type="entry name" value="Cytochrome P450"/>
    <property type="match status" value="1"/>
</dbReference>
<dbReference type="GO" id="GO:0016705">
    <property type="term" value="F:oxidoreductase activity, acting on paired donors, with incorporation or reduction of molecular oxygen"/>
    <property type="evidence" value="ECO:0007669"/>
    <property type="project" value="InterPro"/>
</dbReference>
<organism evidence="8">
    <name type="scientific">Mytilinidion resinicola</name>
    <dbReference type="NCBI Taxonomy" id="574789"/>
    <lineage>
        <taxon>Eukaryota</taxon>
        <taxon>Fungi</taxon>
        <taxon>Dikarya</taxon>
        <taxon>Ascomycota</taxon>
        <taxon>Pezizomycotina</taxon>
        <taxon>Dothideomycetes</taxon>
        <taxon>Pleosporomycetidae</taxon>
        <taxon>Mytilinidiales</taxon>
        <taxon>Mytilinidiaceae</taxon>
        <taxon>Mytilinidion</taxon>
    </lineage>
</organism>
<dbReference type="InterPro" id="IPR002401">
    <property type="entry name" value="Cyt_P450_E_grp-I"/>
</dbReference>
<dbReference type="RefSeq" id="XP_033571505.1">
    <property type="nucleotide sequence ID" value="XM_033716046.1"/>
</dbReference>
<dbReference type="InterPro" id="IPR036396">
    <property type="entry name" value="Cyt_P450_sf"/>
</dbReference>
<dbReference type="GO" id="GO:0005506">
    <property type="term" value="F:iron ion binding"/>
    <property type="evidence" value="ECO:0007669"/>
    <property type="project" value="InterPro"/>
</dbReference>
<evidence type="ECO:0000313" key="10">
    <source>
        <dbReference type="RefSeq" id="XP_033571505.1"/>
    </source>
</evidence>
<evidence type="ECO:0000256" key="4">
    <source>
        <dbReference type="ARBA" id="ARBA00023004"/>
    </source>
</evidence>
<dbReference type="InterPro" id="IPR001128">
    <property type="entry name" value="Cyt_P450"/>
</dbReference>
<evidence type="ECO:0000256" key="7">
    <source>
        <dbReference type="SAM" id="Phobius"/>
    </source>
</evidence>
<reference evidence="10" key="3">
    <citation type="submission" date="2025-04" db="UniProtKB">
        <authorList>
            <consortium name="RefSeq"/>
        </authorList>
    </citation>
    <scope>IDENTIFICATION</scope>
    <source>
        <strain evidence="10">CBS 304.34</strain>
    </source>
</reference>
<proteinExistence type="inferred from homology"/>
<comment type="similarity">
    <text evidence="2 6">Belongs to the cytochrome P450 family.</text>
</comment>
<protein>
    <submittedName>
        <fullName evidence="8 10">Cytochrome P450</fullName>
    </submittedName>
</protein>
<dbReference type="PRINTS" id="PR00463">
    <property type="entry name" value="EP450I"/>
</dbReference>
<dbReference type="InterPro" id="IPR017972">
    <property type="entry name" value="Cyt_P450_CS"/>
</dbReference>
<evidence type="ECO:0000256" key="6">
    <source>
        <dbReference type="RuleBase" id="RU000461"/>
    </source>
</evidence>
<feature type="binding site" description="axial binding residue" evidence="5">
    <location>
        <position position="454"/>
    </location>
    <ligand>
        <name>heme</name>
        <dbReference type="ChEBI" id="CHEBI:30413"/>
    </ligand>
    <ligandPart>
        <name>Fe</name>
        <dbReference type="ChEBI" id="CHEBI:18248"/>
    </ligandPart>
</feature>
<gene>
    <name evidence="8 10" type="ORF">BDZ99DRAFT_397356</name>
</gene>
<dbReference type="InterPro" id="IPR050121">
    <property type="entry name" value="Cytochrome_P450_monoxygenase"/>
</dbReference>
<keyword evidence="7" id="KW-1133">Transmembrane helix</keyword>
<keyword evidence="4 5" id="KW-0408">Iron</keyword>